<dbReference type="RefSeq" id="WP_057757530.1">
    <property type="nucleotide sequence ID" value="NZ_AYYK01000022.1"/>
</dbReference>
<dbReference type="EMBL" id="AYYK01000022">
    <property type="protein sequence ID" value="KRM78303.1"/>
    <property type="molecule type" value="Genomic_DNA"/>
</dbReference>
<accession>A0A0R2BF62</accession>
<dbReference type="InterPro" id="IPR035942">
    <property type="entry name" value="Lp2179-like_sf"/>
</dbReference>
<dbReference type="STRING" id="1423738.FC84_GL001125"/>
<dbReference type="Proteomes" id="UP000051813">
    <property type="component" value="Unassembled WGS sequence"/>
</dbReference>
<organism evidence="1 2">
    <name type="scientific">Lapidilactobacillus dextrinicus DSM 20335</name>
    <dbReference type="NCBI Taxonomy" id="1423738"/>
    <lineage>
        <taxon>Bacteria</taxon>
        <taxon>Bacillati</taxon>
        <taxon>Bacillota</taxon>
        <taxon>Bacilli</taxon>
        <taxon>Lactobacillales</taxon>
        <taxon>Lactobacillaceae</taxon>
        <taxon>Lapidilactobacillus</taxon>
    </lineage>
</organism>
<dbReference type="SUPFAM" id="SSF160800">
    <property type="entry name" value="Lp2179-like"/>
    <property type="match status" value="1"/>
</dbReference>
<comment type="caution">
    <text evidence="1">The sequence shown here is derived from an EMBL/GenBank/DDBJ whole genome shotgun (WGS) entry which is preliminary data.</text>
</comment>
<evidence type="ECO:0000313" key="2">
    <source>
        <dbReference type="Proteomes" id="UP000051813"/>
    </source>
</evidence>
<dbReference type="AlphaFoldDB" id="A0A0R2BF62"/>
<evidence type="ECO:0000313" key="1">
    <source>
        <dbReference type="EMBL" id="KRM78303.1"/>
    </source>
</evidence>
<dbReference type="InterPro" id="IPR014965">
    <property type="entry name" value="Amino_acid_metab_prot_put"/>
</dbReference>
<reference evidence="1 2" key="1">
    <citation type="journal article" date="2015" name="Genome Announc.">
        <title>Expanding the biotechnology potential of lactobacilli through comparative genomics of 213 strains and associated genera.</title>
        <authorList>
            <person name="Sun Z."/>
            <person name="Harris H.M."/>
            <person name="McCann A."/>
            <person name="Guo C."/>
            <person name="Argimon S."/>
            <person name="Zhang W."/>
            <person name="Yang X."/>
            <person name="Jeffery I.B."/>
            <person name="Cooney J.C."/>
            <person name="Kagawa T.F."/>
            <person name="Liu W."/>
            <person name="Song Y."/>
            <person name="Salvetti E."/>
            <person name="Wrobel A."/>
            <person name="Rasinkangas P."/>
            <person name="Parkhill J."/>
            <person name="Rea M.C."/>
            <person name="O'Sullivan O."/>
            <person name="Ritari J."/>
            <person name="Douillard F.P."/>
            <person name="Paul Ross R."/>
            <person name="Yang R."/>
            <person name="Briner A.E."/>
            <person name="Felis G.E."/>
            <person name="de Vos W.M."/>
            <person name="Barrangou R."/>
            <person name="Klaenhammer T.R."/>
            <person name="Caufield P.W."/>
            <person name="Cui Y."/>
            <person name="Zhang H."/>
            <person name="O'Toole P.W."/>
        </authorList>
    </citation>
    <scope>NUCLEOTIDE SEQUENCE [LARGE SCALE GENOMIC DNA]</scope>
    <source>
        <strain evidence="1 2">DSM 20335</strain>
    </source>
</reference>
<dbReference type="OrthoDB" id="2166222at2"/>
<dbReference type="PATRIC" id="fig|1423738.3.peg.1138"/>
<dbReference type="Pfam" id="PF08866">
    <property type="entry name" value="DUF1831"/>
    <property type="match status" value="1"/>
</dbReference>
<dbReference type="Gene3D" id="3.30.1820.10">
    <property type="entry name" value="Lp2179-like"/>
    <property type="match status" value="1"/>
</dbReference>
<keyword evidence="2" id="KW-1185">Reference proteome</keyword>
<name>A0A0R2BF62_9LACO</name>
<sequence length="114" mass="12766">MAKDEAKVLGDERIFKISPQIKKYALRDTGFVKTNRGSFQLDRPLSGDSPYAVGNKLKITIGAELDTLKMSVTDPSGMKAVNIFKDEKTANVVEQFNYQIENLMERDILIVAPE</sequence>
<protein>
    <recommendedName>
        <fullName evidence="3">Cysteine desulfurase</fullName>
    </recommendedName>
</protein>
<evidence type="ECO:0008006" key="3">
    <source>
        <dbReference type="Google" id="ProtNLM"/>
    </source>
</evidence>
<proteinExistence type="predicted"/>
<gene>
    <name evidence="1" type="ORF">FC84_GL001125</name>
</gene>